<reference evidence="4 5" key="1">
    <citation type="journal article" date="2018" name="Nat. Genet.">
        <title>The Rosa genome provides new insights in the design of modern roses.</title>
        <authorList>
            <person name="Bendahmane M."/>
        </authorList>
    </citation>
    <scope>NUCLEOTIDE SEQUENCE [LARGE SCALE GENOMIC DNA]</scope>
    <source>
        <strain evidence="5">cv. Old Blush</strain>
    </source>
</reference>
<name>A0A2P6R6V5_ROSCH</name>
<dbReference type="OrthoDB" id="47007at2759"/>
<dbReference type="PANTHER" id="PTHR48107:SF16">
    <property type="entry name" value="NADPH-DEPENDENT ALDEHYDE REDUCTASE 1, CHLOROPLASTIC"/>
    <property type="match status" value="1"/>
</dbReference>
<dbReference type="PROSITE" id="PS00061">
    <property type="entry name" value="ADH_SHORT"/>
    <property type="match status" value="1"/>
</dbReference>
<dbReference type="AlphaFoldDB" id="A0A2P6R6V5"/>
<dbReference type="FunFam" id="3.40.50.720:FF:000084">
    <property type="entry name" value="Short-chain dehydrogenase reductase"/>
    <property type="match status" value="1"/>
</dbReference>
<evidence type="ECO:0000313" key="5">
    <source>
        <dbReference type="Proteomes" id="UP000238479"/>
    </source>
</evidence>
<feature type="region of interest" description="Disordered" evidence="3">
    <location>
        <begin position="1"/>
        <end position="38"/>
    </location>
</feature>
<comment type="caution">
    <text evidence="4">The sequence shown here is derived from an EMBL/GenBank/DDBJ whole genome shotgun (WGS) entry which is preliminary data.</text>
</comment>
<dbReference type="Gene3D" id="3.40.50.720">
    <property type="entry name" value="NAD(P)-binding Rossmann-like Domain"/>
    <property type="match status" value="1"/>
</dbReference>
<evidence type="ECO:0000256" key="3">
    <source>
        <dbReference type="SAM" id="MobiDB-lite"/>
    </source>
</evidence>
<dbReference type="PRINTS" id="PR00080">
    <property type="entry name" value="SDRFAMILY"/>
</dbReference>
<dbReference type="PANTHER" id="PTHR48107">
    <property type="entry name" value="NADPH-DEPENDENT ALDEHYDE REDUCTASE-LIKE PROTEIN, CHLOROPLASTIC-RELATED"/>
    <property type="match status" value="1"/>
</dbReference>
<dbReference type="InterPro" id="IPR036291">
    <property type="entry name" value="NAD(P)-bd_dom_sf"/>
</dbReference>
<dbReference type="STRING" id="74649.A0A2P6R6V5"/>
<dbReference type="InterPro" id="IPR002347">
    <property type="entry name" value="SDR_fam"/>
</dbReference>
<keyword evidence="5" id="KW-1185">Reference proteome</keyword>
<protein>
    <submittedName>
        <fullName evidence="4">Putative short-chain dehydrogenase/reductase SDR</fullName>
    </submittedName>
</protein>
<gene>
    <name evidence="4" type="ORF">RchiOBHm_Chr3g0454511</name>
</gene>
<proteinExistence type="inferred from homology"/>
<keyword evidence="2" id="KW-0560">Oxidoreductase</keyword>
<comment type="similarity">
    <text evidence="1">Belongs to the short-chain dehydrogenases/reductases (SDR) family.</text>
</comment>
<dbReference type="PRINTS" id="PR00081">
    <property type="entry name" value="GDHRDH"/>
</dbReference>
<evidence type="ECO:0000256" key="1">
    <source>
        <dbReference type="ARBA" id="ARBA00006484"/>
    </source>
</evidence>
<dbReference type="EMBL" id="PDCK01000041">
    <property type="protein sequence ID" value="PRQ42152.1"/>
    <property type="molecule type" value="Genomic_DNA"/>
</dbReference>
<evidence type="ECO:0000313" key="4">
    <source>
        <dbReference type="EMBL" id="PRQ42152.1"/>
    </source>
</evidence>
<accession>A0A2P6R6V5</accession>
<dbReference type="GO" id="GO:0016614">
    <property type="term" value="F:oxidoreductase activity, acting on CH-OH group of donors"/>
    <property type="evidence" value="ECO:0007669"/>
    <property type="project" value="UniProtKB-ARBA"/>
</dbReference>
<dbReference type="SUPFAM" id="SSF51735">
    <property type="entry name" value="NAD(P)-binding Rossmann-fold domains"/>
    <property type="match status" value="1"/>
</dbReference>
<sequence length="294" mass="31830">MASGGNQKFPPQKQESQPGKEHVMNPNPQYSNPDYKPSNKLQGKVALVTGGDSGIGRAVCHCFAQEGATVAFTFVKGQEDQDAHDTLEMIKKVKTPDSKDPMAVAADLGFDENCKKVVEEVTKAYGCIDILVNNAAEQYKNSSVAEIDESRLERVFRTNIFSYFFVTRHALKHMKKGSSIICSTSVNAYKGNQKLLDYTATKGAIVAFVRGLSLELVNEGIRVNGVAPGPIWTPLIPASFDEEETANFGSEVPMQRAGQPCEVAPSYVFLASNAFSSYISGQVIHPNGGVVVNS</sequence>
<evidence type="ECO:0000256" key="2">
    <source>
        <dbReference type="ARBA" id="ARBA00023002"/>
    </source>
</evidence>
<dbReference type="InterPro" id="IPR020904">
    <property type="entry name" value="Sc_DH/Rdtase_CS"/>
</dbReference>
<dbReference type="Pfam" id="PF13561">
    <property type="entry name" value="adh_short_C2"/>
    <property type="match status" value="1"/>
</dbReference>
<organism evidence="4 5">
    <name type="scientific">Rosa chinensis</name>
    <name type="common">China rose</name>
    <dbReference type="NCBI Taxonomy" id="74649"/>
    <lineage>
        <taxon>Eukaryota</taxon>
        <taxon>Viridiplantae</taxon>
        <taxon>Streptophyta</taxon>
        <taxon>Embryophyta</taxon>
        <taxon>Tracheophyta</taxon>
        <taxon>Spermatophyta</taxon>
        <taxon>Magnoliopsida</taxon>
        <taxon>eudicotyledons</taxon>
        <taxon>Gunneridae</taxon>
        <taxon>Pentapetalae</taxon>
        <taxon>rosids</taxon>
        <taxon>fabids</taxon>
        <taxon>Rosales</taxon>
        <taxon>Rosaceae</taxon>
        <taxon>Rosoideae</taxon>
        <taxon>Rosoideae incertae sedis</taxon>
        <taxon>Rosa</taxon>
    </lineage>
</organism>
<dbReference type="Gramene" id="PRQ42152">
    <property type="protein sequence ID" value="PRQ42152"/>
    <property type="gene ID" value="RchiOBHm_Chr3g0454511"/>
</dbReference>
<dbReference type="Proteomes" id="UP000238479">
    <property type="component" value="Chromosome 3"/>
</dbReference>
<dbReference type="OMA" id="AAYQMSQ"/>